<evidence type="ECO:0000313" key="2">
    <source>
        <dbReference type="EMBL" id="KAH6646804.1"/>
    </source>
</evidence>
<evidence type="ECO:0000256" key="1">
    <source>
        <dbReference type="SAM" id="MobiDB-lite"/>
    </source>
</evidence>
<sequence>MNAHSPSVSFLFIVNEINLNLDLPPTADRWGNLLPPLTSRGFKQETVGQVFRYSNGTVTAATGYYWFRQRLELPGTIGRYGARYDAFGNVVSDEMGFTIQDFYGLDEYSTTTLFNCGPFLPCVLSHGDPSVEGFQDFSGWNALHFTHKEVISQASSSGSHTIVAGPSASFIDALLPRVCQNNNHNAPRSRGLGGELGLSIGLMALSQGLGSIDAAFHNNDWDGNCWTGQRHVSAWPAADEDPRGVIVHIALDPEAGWNSSIETISNFEWDDLSGGPRLSDEAAYFLLEDYLTLNHFEKETAQYMEEAFYTSQFSGRQVSQTSNGDPNTIGVSRSSSSSTQASSSGGSCESLGCLVFSILCLAGHNGQSRDVKDVK</sequence>
<protein>
    <submittedName>
        <fullName evidence="2">Uncharacterized protein</fullName>
    </submittedName>
</protein>
<comment type="caution">
    <text evidence="2">The sequence shown here is derived from an EMBL/GenBank/DDBJ whole genome shotgun (WGS) entry which is preliminary data.</text>
</comment>
<dbReference type="EMBL" id="JAGPXC010000009">
    <property type="protein sequence ID" value="KAH6646804.1"/>
    <property type="molecule type" value="Genomic_DNA"/>
</dbReference>
<reference evidence="2" key="1">
    <citation type="journal article" date="2021" name="Nat. Commun.">
        <title>Genetic determinants of endophytism in the Arabidopsis root mycobiome.</title>
        <authorList>
            <person name="Mesny F."/>
            <person name="Miyauchi S."/>
            <person name="Thiergart T."/>
            <person name="Pickel B."/>
            <person name="Atanasova L."/>
            <person name="Karlsson M."/>
            <person name="Huettel B."/>
            <person name="Barry K.W."/>
            <person name="Haridas S."/>
            <person name="Chen C."/>
            <person name="Bauer D."/>
            <person name="Andreopoulos W."/>
            <person name="Pangilinan J."/>
            <person name="LaButti K."/>
            <person name="Riley R."/>
            <person name="Lipzen A."/>
            <person name="Clum A."/>
            <person name="Drula E."/>
            <person name="Henrissat B."/>
            <person name="Kohler A."/>
            <person name="Grigoriev I.V."/>
            <person name="Martin F.M."/>
            <person name="Hacquard S."/>
        </authorList>
    </citation>
    <scope>NUCLEOTIDE SEQUENCE</scope>
    <source>
        <strain evidence="2">MPI-SDFR-AT-0073</strain>
    </source>
</reference>
<evidence type="ECO:0000313" key="3">
    <source>
        <dbReference type="Proteomes" id="UP000758603"/>
    </source>
</evidence>
<dbReference type="Proteomes" id="UP000758603">
    <property type="component" value="Unassembled WGS sequence"/>
</dbReference>
<feature type="region of interest" description="Disordered" evidence="1">
    <location>
        <begin position="315"/>
        <end position="342"/>
    </location>
</feature>
<accession>A0A9P8U9Y2</accession>
<dbReference type="AlphaFoldDB" id="A0A9P8U9Y2"/>
<dbReference type="OrthoDB" id="5243686at2759"/>
<gene>
    <name evidence="2" type="ORF">BKA67DRAFT_650036</name>
</gene>
<feature type="compositionally biased region" description="Low complexity" evidence="1">
    <location>
        <begin position="330"/>
        <end position="342"/>
    </location>
</feature>
<proteinExistence type="predicted"/>
<dbReference type="GeneID" id="70134927"/>
<dbReference type="RefSeq" id="XP_045953318.1">
    <property type="nucleotide sequence ID" value="XM_046106036.1"/>
</dbReference>
<organism evidence="2 3">
    <name type="scientific">Truncatella angustata</name>
    <dbReference type="NCBI Taxonomy" id="152316"/>
    <lineage>
        <taxon>Eukaryota</taxon>
        <taxon>Fungi</taxon>
        <taxon>Dikarya</taxon>
        <taxon>Ascomycota</taxon>
        <taxon>Pezizomycotina</taxon>
        <taxon>Sordariomycetes</taxon>
        <taxon>Xylariomycetidae</taxon>
        <taxon>Amphisphaeriales</taxon>
        <taxon>Sporocadaceae</taxon>
        <taxon>Truncatella</taxon>
    </lineage>
</organism>
<keyword evidence="3" id="KW-1185">Reference proteome</keyword>
<name>A0A9P8U9Y2_9PEZI</name>
<feature type="compositionally biased region" description="Polar residues" evidence="1">
    <location>
        <begin position="315"/>
        <end position="326"/>
    </location>
</feature>